<accession>A0A8K0W9E4</accession>
<dbReference type="EMBL" id="JAGPXF010000006">
    <property type="protein sequence ID" value="KAH7239316.1"/>
    <property type="molecule type" value="Genomic_DNA"/>
</dbReference>
<keyword evidence="2" id="KW-1185">Reference proteome</keyword>
<reference evidence="1" key="1">
    <citation type="journal article" date="2021" name="Nat. Commun.">
        <title>Genetic determinants of endophytism in the Arabidopsis root mycobiome.</title>
        <authorList>
            <person name="Mesny F."/>
            <person name="Miyauchi S."/>
            <person name="Thiergart T."/>
            <person name="Pickel B."/>
            <person name="Atanasova L."/>
            <person name="Karlsson M."/>
            <person name="Huettel B."/>
            <person name="Barry K.W."/>
            <person name="Haridas S."/>
            <person name="Chen C."/>
            <person name="Bauer D."/>
            <person name="Andreopoulos W."/>
            <person name="Pangilinan J."/>
            <person name="LaButti K."/>
            <person name="Riley R."/>
            <person name="Lipzen A."/>
            <person name="Clum A."/>
            <person name="Drula E."/>
            <person name="Henrissat B."/>
            <person name="Kohler A."/>
            <person name="Grigoriev I.V."/>
            <person name="Martin F.M."/>
            <person name="Hacquard S."/>
        </authorList>
    </citation>
    <scope>NUCLEOTIDE SEQUENCE</scope>
    <source>
        <strain evidence="1">MPI-SDFR-AT-0068</strain>
    </source>
</reference>
<dbReference type="Proteomes" id="UP000813427">
    <property type="component" value="Unassembled WGS sequence"/>
</dbReference>
<dbReference type="OrthoDB" id="5008122at2759"/>
<gene>
    <name evidence="1" type="ORF">BKA59DRAFT_484427</name>
</gene>
<evidence type="ECO:0000313" key="2">
    <source>
        <dbReference type="Proteomes" id="UP000813427"/>
    </source>
</evidence>
<sequence length="416" mass="45600">MAIASSDSLTRALSAADGLLASLIFLEATPPAVNQHHCNAIPLAQQNAESWAVLSDIQIQLEDCRVLMVTEIAALGFAGLDTTLDSFVNSTLFIEAALGSFRNILTGTPPSALGDVVALYSLSHIISCHLRNKGNANVLDILSSIDIWESAFSDPGHWRAFNDLVQVLRRKTASSSQPYSTSSLHSPQAPADFSIPSHWACQEMPSDIPWQCNFGEYSWEESHLMSDSLVLPNLQFSSQDEQNDHTVLEGPLGTPLSAPQIPDLQNLQGSALITNLAHFLEECGDLLQILSGRGVITSSPSPGTSTGQSQSEVQTAIKSSFIQPLQNNKSFIGNLSAQRLLVVTDRFVELGYLRSIDETRRYLINVGSAVLSHDSDLFEFFRSVFRKARQRRFRSAPPKPYVIILFSAVLANKRRY</sequence>
<name>A0A8K0W9E4_9HYPO</name>
<organism evidence="1 2">
    <name type="scientific">Fusarium tricinctum</name>
    <dbReference type="NCBI Taxonomy" id="61284"/>
    <lineage>
        <taxon>Eukaryota</taxon>
        <taxon>Fungi</taxon>
        <taxon>Dikarya</taxon>
        <taxon>Ascomycota</taxon>
        <taxon>Pezizomycotina</taxon>
        <taxon>Sordariomycetes</taxon>
        <taxon>Hypocreomycetidae</taxon>
        <taxon>Hypocreales</taxon>
        <taxon>Nectriaceae</taxon>
        <taxon>Fusarium</taxon>
        <taxon>Fusarium tricinctum species complex</taxon>
    </lineage>
</organism>
<proteinExistence type="predicted"/>
<evidence type="ECO:0000313" key="1">
    <source>
        <dbReference type="EMBL" id="KAH7239316.1"/>
    </source>
</evidence>
<comment type="caution">
    <text evidence="1">The sequence shown here is derived from an EMBL/GenBank/DDBJ whole genome shotgun (WGS) entry which is preliminary data.</text>
</comment>
<protein>
    <submittedName>
        <fullName evidence="1">Uncharacterized protein</fullName>
    </submittedName>
</protein>
<dbReference type="AlphaFoldDB" id="A0A8K0W9E4"/>